<dbReference type="EMBL" id="CM044701">
    <property type="protein sequence ID" value="KAI5681105.1"/>
    <property type="molecule type" value="Genomic_DNA"/>
</dbReference>
<name>A0ACC0C875_CATRO</name>
<proteinExistence type="predicted"/>
<keyword evidence="2" id="KW-1185">Reference proteome</keyword>
<accession>A0ACC0C875</accession>
<gene>
    <name evidence="1" type="ORF">M9H77_02332</name>
</gene>
<reference evidence="2" key="1">
    <citation type="journal article" date="2023" name="Nat. Plants">
        <title>Single-cell RNA sequencing provides a high-resolution roadmap for understanding the multicellular compartmentation of specialized metabolism.</title>
        <authorList>
            <person name="Sun S."/>
            <person name="Shen X."/>
            <person name="Li Y."/>
            <person name="Li Y."/>
            <person name="Wang S."/>
            <person name="Li R."/>
            <person name="Zhang H."/>
            <person name="Shen G."/>
            <person name="Guo B."/>
            <person name="Wei J."/>
            <person name="Xu J."/>
            <person name="St-Pierre B."/>
            <person name="Chen S."/>
            <person name="Sun C."/>
        </authorList>
    </citation>
    <scope>NUCLEOTIDE SEQUENCE [LARGE SCALE GENOMIC DNA]</scope>
</reference>
<protein>
    <submittedName>
        <fullName evidence="1">Uncharacterized protein</fullName>
    </submittedName>
</protein>
<evidence type="ECO:0000313" key="1">
    <source>
        <dbReference type="EMBL" id="KAI5681105.1"/>
    </source>
</evidence>
<organism evidence="1 2">
    <name type="scientific">Catharanthus roseus</name>
    <name type="common">Madagascar periwinkle</name>
    <name type="synonym">Vinca rosea</name>
    <dbReference type="NCBI Taxonomy" id="4058"/>
    <lineage>
        <taxon>Eukaryota</taxon>
        <taxon>Viridiplantae</taxon>
        <taxon>Streptophyta</taxon>
        <taxon>Embryophyta</taxon>
        <taxon>Tracheophyta</taxon>
        <taxon>Spermatophyta</taxon>
        <taxon>Magnoliopsida</taxon>
        <taxon>eudicotyledons</taxon>
        <taxon>Gunneridae</taxon>
        <taxon>Pentapetalae</taxon>
        <taxon>asterids</taxon>
        <taxon>lamiids</taxon>
        <taxon>Gentianales</taxon>
        <taxon>Apocynaceae</taxon>
        <taxon>Rauvolfioideae</taxon>
        <taxon>Vinceae</taxon>
        <taxon>Catharanthinae</taxon>
        <taxon>Catharanthus</taxon>
    </lineage>
</organism>
<sequence>MVKIVLTYVMDSSHNERLSNGRNNSLNVMATASSNTKNGMASYLAQLGPLTSPFQRIEEEANLLSPNQRVSTISIELPPSIVAPQGPLPISGNITRDHRHFKLIIAAYVFGLPVSMVWSNTNEQLDDGSLSRNVDNQSLTGLNNQQASVPTTLDSIDVTQGQGDSSSSCHFDVNMRDPRLIGQSSNQLPYVHVLTSIDTSHERTIRPSSTHGGLDRATVINNVQNNNSEHDEMRMDIDNLSYEDLLALGENIGNVSTTLNEEIICNHLKHGKYCVNKYVGTQENKKSVAFLGKLDCHHSYHVTCIEKWLMEKNCCPLCKRTAISR</sequence>
<comment type="caution">
    <text evidence="1">The sequence shown here is derived from an EMBL/GenBank/DDBJ whole genome shotgun (WGS) entry which is preliminary data.</text>
</comment>
<dbReference type="Proteomes" id="UP001060085">
    <property type="component" value="Linkage Group LG01"/>
</dbReference>
<evidence type="ECO:0000313" key="2">
    <source>
        <dbReference type="Proteomes" id="UP001060085"/>
    </source>
</evidence>